<feature type="non-terminal residue" evidence="1">
    <location>
        <position position="1"/>
    </location>
</feature>
<name>A0ACA9Q252_9GLOM</name>
<protein>
    <submittedName>
        <fullName evidence="1">7370_t:CDS:1</fullName>
    </submittedName>
</protein>
<dbReference type="EMBL" id="CAJVPU010035113">
    <property type="protein sequence ID" value="CAG8727057.1"/>
    <property type="molecule type" value="Genomic_DNA"/>
</dbReference>
<feature type="non-terminal residue" evidence="1">
    <location>
        <position position="399"/>
    </location>
</feature>
<comment type="caution">
    <text evidence="1">The sequence shown here is derived from an EMBL/GenBank/DDBJ whole genome shotgun (WGS) entry which is preliminary data.</text>
</comment>
<accession>A0ACA9Q252</accession>
<evidence type="ECO:0000313" key="1">
    <source>
        <dbReference type="EMBL" id="CAG8727057.1"/>
    </source>
</evidence>
<sequence>QNSEIFEDVPLDNIPPLETDGEMDTLGDLCDWLRRIYSLEFSKVISYGKLIPSYRLLPDNLQKRLFDLTGYSEGELVPNIPEKKYERKEFVKWISLRPKLELFLWDWLHNSSLQYGVILYKSNLGHGKKAAFKFLRVPHATEIKKVTLLLSQPRNRQEAYLLENGIILKDGDNLDLNNIPFAEYNSILSRPLEDFKFAKNQPSRAIYCQIIVNVAKLSFNLTDIKSLKKYSDSVNIALQSNEPYKNLCKIFGDDYGHILPRTLTVDYPRLINKIEYQLTEWKKQFEVDTSFFINDIGDIVHRDKIGTWLEDFLYLTEEAVGQNWNVVSYEDWVPLYKILRKTGPIIDNTFSQYQIVFNGEELFQKDEQDIFVIRFPGSLIDSNYYIFGAIVKKNEKGDW</sequence>
<organism evidence="1 2">
    <name type="scientific">Dentiscutata heterogama</name>
    <dbReference type="NCBI Taxonomy" id="1316150"/>
    <lineage>
        <taxon>Eukaryota</taxon>
        <taxon>Fungi</taxon>
        <taxon>Fungi incertae sedis</taxon>
        <taxon>Mucoromycota</taxon>
        <taxon>Glomeromycotina</taxon>
        <taxon>Glomeromycetes</taxon>
        <taxon>Diversisporales</taxon>
        <taxon>Gigasporaceae</taxon>
        <taxon>Dentiscutata</taxon>
    </lineage>
</organism>
<gene>
    <name evidence="1" type="ORF">DHETER_LOCUS13206</name>
</gene>
<proteinExistence type="predicted"/>
<keyword evidence="2" id="KW-1185">Reference proteome</keyword>
<evidence type="ECO:0000313" key="2">
    <source>
        <dbReference type="Proteomes" id="UP000789702"/>
    </source>
</evidence>
<dbReference type="Proteomes" id="UP000789702">
    <property type="component" value="Unassembled WGS sequence"/>
</dbReference>
<reference evidence="1" key="1">
    <citation type="submission" date="2021-06" db="EMBL/GenBank/DDBJ databases">
        <authorList>
            <person name="Kallberg Y."/>
            <person name="Tangrot J."/>
            <person name="Rosling A."/>
        </authorList>
    </citation>
    <scope>NUCLEOTIDE SEQUENCE</scope>
    <source>
        <strain evidence="1">IL203A</strain>
    </source>
</reference>